<keyword evidence="13" id="KW-1133">Transmembrane helix</keyword>
<evidence type="ECO:0000256" key="5">
    <source>
        <dbReference type="ARBA" id="ARBA00022553"/>
    </source>
</evidence>
<dbReference type="SMART" id="SM00387">
    <property type="entry name" value="HATPase_c"/>
    <property type="match status" value="1"/>
</dbReference>
<sequence length="481" mass="55679">MMPIRIKLLLFFAVIVMLSTGVVFYLYDSSKNIMNEYNQSFQRFLLLNEISQQTNQTTEAVNAFIVEKDKLFMQKYTKLRAELLKNNGRLEKEVENPKNHLLLQNYQNMIESFITECDLTISTFSDGEMEQYPSHYNQAVKISNFIVETTLSLINSELTSYQNFYDQLLHQNTNFKFMTIFLVVSLLILCTLLAIIISGGITKPIQRLSLAAQEISAGQFSGADIKVSTNDELKLLTETFNEMRKNIRRLVKEIKDKSELDKLLKELELKSLQNQINPHFLFNTLNTIAKMAYLENAHETTKLIESVSVLLRYNFVHLEQPTTLEDEISFVKEYFTIQRTRFSDRIVFEMNIDESCLKQPIPRMTLQPIIENAFIHGIENHEEGARLAISIYKKENQVYIDVIDNGAGMDEDTRQRLLHLSESRPENNEKSVHSSGSYSSGIGVKNVIKRLEIFFREKEMVEIESKLGKGTLFRIKLPKVD</sequence>
<keyword evidence="9" id="KW-0067">ATP-binding</keyword>
<feature type="transmembrane region" description="Helical" evidence="13">
    <location>
        <begin position="177"/>
        <end position="201"/>
    </location>
</feature>
<evidence type="ECO:0000256" key="3">
    <source>
        <dbReference type="ARBA" id="ARBA00012438"/>
    </source>
</evidence>
<evidence type="ECO:0000256" key="12">
    <source>
        <dbReference type="SAM" id="Coils"/>
    </source>
</evidence>
<evidence type="ECO:0000256" key="4">
    <source>
        <dbReference type="ARBA" id="ARBA00022475"/>
    </source>
</evidence>
<evidence type="ECO:0000256" key="7">
    <source>
        <dbReference type="ARBA" id="ARBA00022741"/>
    </source>
</evidence>
<dbReference type="EC" id="2.7.13.3" evidence="3"/>
<evidence type="ECO:0000313" key="16">
    <source>
        <dbReference type="EMBL" id="MBL4952969.1"/>
    </source>
</evidence>
<comment type="catalytic activity">
    <reaction evidence="1">
        <text>ATP + protein L-histidine = ADP + protein N-phospho-L-histidine.</text>
        <dbReference type="EC" id="2.7.13.3"/>
    </reaction>
</comment>
<dbReference type="EMBL" id="JAESWB010000168">
    <property type="protein sequence ID" value="MBL4952969.1"/>
    <property type="molecule type" value="Genomic_DNA"/>
</dbReference>
<evidence type="ECO:0000259" key="14">
    <source>
        <dbReference type="PROSITE" id="PS50109"/>
    </source>
</evidence>
<proteinExistence type="predicted"/>
<dbReference type="Pfam" id="PF06580">
    <property type="entry name" value="His_kinase"/>
    <property type="match status" value="1"/>
</dbReference>
<keyword evidence="11 13" id="KW-0472">Membrane</keyword>
<dbReference type="SUPFAM" id="SSF55874">
    <property type="entry name" value="ATPase domain of HSP90 chaperone/DNA topoisomerase II/histidine kinase"/>
    <property type="match status" value="1"/>
</dbReference>
<evidence type="ECO:0000256" key="11">
    <source>
        <dbReference type="ARBA" id="ARBA00023136"/>
    </source>
</evidence>
<keyword evidence="8 16" id="KW-0418">Kinase</keyword>
<evidence type="ECO:0000313" key="17">
    <source>
        <dbReference type="Proteomes" id="UP000623967"/>
    </source>
</evidence>
<feature type="coiled-coil region" evidence="12">
    <location>
        <begin position="233"/>
        <end position="270"/>
    </location>
</feature>
<dbReference type="RefSeq" id="WP_202654192.1">
    <property type="nucleotide sequence ID" value="NZ_JAESWB010000168.1"/>
</dbReference>
<dbReference type="Proteomes" id="UP000623967">
    <property type="component" value="Unassembled WGS sequence"/>
</dbReference>
<keyword evidence="4" id="KW-1003">Cell membrane</keyword>
<evidence type="ECO:0000256" key="6">
    <source>
        <dbReference type="ARBA" id="ARBA00022679"/>
    </source>
</evidence>
<keyword evidence="17" id="KW-1185">Reference proteome</keyword>
<keyword evidence="7" id="KW-0547">Nucleotide-binding</keyword>
<evidence type="ECO:0000256" key="10">
    <source>
        <dbReference type="ARBA" id="ARBA00023012"/>
    </source>
</evidence>
<dbReference type="GO" id="GO:0016301">
    <property type="term" value="F:kinase activity"/>
    <property type="evidence" value="ECO:0007669"/>
    <property type="project" value="UniProtKB-KW"/>
</dbReference>
<feature type="domain" description="Histidine kinase" evidence="14">
    <location>
        <begin position="366"/>
        <end position="481"/>
    </location>
</feature>
<dbReference type="Gene3D" id="6.10.340.10">
    <property type="match status" value="1"/>
</dbReference>
<keyword evidence="5" id="KW-0597">Phosphoprotein</keyword>
<feature type="transmembrane region" description="Helical" evidence="13">
    <location>
        <begin position="6"/>
        <end position="27"/>
    </location>
</feature>
<comment type="caution">
    <text evidence="16">The sequence shown here is derived from an EMBL/GenBank/DDBJ whole genome shotgun (WGS) entry which is preliminary data.</text>
</comment>
<keyword evidence="13" id="KW-0812">Transmembrane</keyword>
<dbReference type="Pfam" id="PF00672">
    <property type="entry name" value="HAMP"/>
    <property type="match status" value="1"/>
</dbReference>
<comment type="subcellular location">
    <subcellularLocation>
        <location evidence="2">Cell membrane</location>
        <topology evidence="2">Multi-pass membrane protein</topology>
    </subcellularLocation>
</comment>
<reference evidence="16 17" key="1">
    <citation type="submission" date="2021-01" db="EMBL/GenBank/DDBJ databases">
        <title>Genome public.</title>
        <authorList>
            <person name="Liu C."/>
            <person name="Sun Q."/>
        </authorList>
    </citation>
    <scope>NUCLEOTIDE SEQUENCE [LARGE SCALE GENOMIC DNA]</scope>
    <source>
        <strain evidence="16 17">YIM B02564</strain>
    </source>
</reference>
<feature type="domain" description="HAMP" evidence="15">
    <location>
        <begin position="199"/>
        <end position="252"/>
    </location>
</feature>
<dbReference type="Pfam" id="PF02518">
    <property type="entry name" value="HATPase_c"/>
    <property type="match status" value="1"/>
</dbReference>
<evidence type="ECO:0000259" key="15">
    <source>
        <dbReference type="PROSITE" id="PS50885"/>
    </source>
</evidence>
<dbReference type="InterPro" id="IPR005467">
    <property type="entry name" value="His_kinase_dom"/>
</dbReference>
<dbReference type="SMART" id="SM00304">
    <property type="entry name" value="HAMP"/>
    <property type="match status" value="1"/>
</dbReference>
<keyword evidence="10" id="KW-0902">Two-component regulatory system</keyword>
<dbReference type="InterPro" id="IPR010559">
    <property type="entry name" value="Sig_transdc_His_kin_internal"/>
</dbReference>
<evidence type="ECO:0000256" key="1">
    <source>
        <dbReference type="ARBA" id="ARBA00000085"/>
    </source>
</evidence>
<dbReference type="PANTHER" id="PTHR34220:SF7">
    <property type="entry name" value="SENSOR HISTIDINE KINASE YPDA"/>
    <property type="match status" value="1"/>
</dbReference>
<name>A0ABS1TPK2_9BACI</name>
<protein>
    <recommendedName>
        <fullName evidence="3">histidine kinase</fullName>
        <ecNumber evidence="3">2.7.13.3</ecNumber>
    </recommendedName>
</protein>
<evidence type="ECO:0000256" key="2">
    <source>
        <dbReference type="ARBA" id="ARBA00004651"/>
    </source>
</evidence>
<keyword evidence="12" id="KW-0175">Coiled coil</keyword>
<dbReference type="InterPro" id="IPR036890">
    <property type="entry name" value="HATPase_C_sf"/>
</dbReference>
<evidence type="ECO:0000256" key="8">
    <source>
        <dbReference type="ARBA" id="ARBA00022777"/>
    </source>
</evidence>
<dbReference type="Gene3D" id="3.30.565.10">
    <property type="entry name" value="Histidine kinase-like ATPase, C-terminal domain"/>
    <property type="match status" value="1"/>
</dbReference>
<organism evidence="16 17">
    <name type="scientific">Neobacillus paridis</name>
    <dbReference type="NCBI Taxonomy" id="2803862"/>
    <lineage>
        <taxon>Bacteria</taxon>
        <taxon>Bacillati</taxon>
        <taxon>Bacillota</taxon>
        <taxon>Bacilli</taxon>
        <taxon>Bacillales</taxon>
        <taxon>Bacillaceae</taxon>
        <taxon>Neobacillus</taxon>
    </lineage>
</organism>
<dbReference type="SUPFAM" id="SSF158472">
    <property type="entry name" value="HAMP domain-like"/>
    <property type="match status" value="1"/>
</dbReference>
<accession>A0ABS1TPK2</accession>
<dbReference type="PANTHER" id="PTHR34220">
    <property type="entry name" value="SENSOR HISTIDINE KINASE YPDA"/>
    <property type="match status" value="1"/>
</dbReference>
<gene>
    <name evidence="16" type="ORF">JK635_12170</name>
</gene>
<dbReference type="InterPro" id="IPR003660">
    <property type="entry name" value="HAMP_dom"/>
</dbReference>
<evidence type="ECO:0000256" key="9">
    <source>
        <dbReference type="ARBA" id="ARBA00022840"/>
    </source>
</evidence>
<keyword evidence="6" id="KW-0808">Transferase</keyword>
<evidence type="ECO:0000256" key="13">
    <source>
        <dbReference type="SAM" id="Phobius"/>
    </source>
</evidence>
<dbReference type="PRINTS" id="PR00344">
    <property type="entry name" value="BCTRLSENSOR"/>
</dbReference>
<dbReference type="InterPro" id="IPR004358">
    <property type="entry name" value="Sig_transdc_His_kin-like_C"/>
</dbReference>
<dbReference type="CDD" id="cd06225">
    <property type="entry name" value="HAMP"/>
    <property type="match status" value="1"/>
</dbReference>
<dbReference type="InterPro" id="IPR050640">
    <property type="entry name" value="Bact_2-comp_sensor_kinase"/>
</dbReference>
<dbReference type="InterPro" id="IPR003594">
    <property type="entry name" value="HATPase_dom"/>
</dbReference>
<dbReference type="PROSITE" id="PS50109">
    <property type="entry name" value="HIS_KIN"/>
    <property type="match status" value="1"/>
</dbReference>
<dbReference type="PROSITE" id="PS50885">
    <property type="entry name" value="HAMP"/>
    <property type="match status" value="1"/>
</dbReference>